<proteinExistence type="inferred from homology"/>
<sequence length="438" mass="48190">MQTQTLSNPPRIVVVGGGAGGLELATKLGEKLGRKKKAEITLIDRNTTHLWKPLLHEIAVGTMDEDVDAVSYRGHANAHHFFFRVGSMIDLDREKREVVLAPMQDEDGVEFLPSTRIPYDYLILALGSISNDFNTPGIKENCIFLDSPAQAHRFHTKLLNRFLRIQRLTGADDYVRIAIVGAGATGVELSAELHHAVHEIHNYGFNAISNDHLKVTIVEAGPRILPALPERISGAAHSELVKIGVDIKLNTMITSATKEGLHTKDGQLIEADLMVWAAGIKVPDFMANLAGLESNRINQLHVNEFLQTTRDANIFAIGDCAQFTNADGTRVPPRAQSAHQMASACYTNIVALLNKKPLKAYKYTDYGSLVSLASYSTVGNLMGNLSSGSVFIEGRLARLVYISLYRMHQIAIHGLIKTGLVMLGGRLNKWLRPRLKLH</sequence>
<accession>A0ABU1US99</accession>
<reference evidence="7 8" key="1">
    <citation type="submission" date="2023-07" db="EMBL/GenBank/DDBJ databases">
        <title>Sorghum-associated microbial communities from plants grown in Nebraska, USA.</title>
        <authorList>
            <person name="Schachtman D."/>
        </authorList>
    </citation>
    <scope>NUCLEOTIDE SEQUENCE [LARGE SCALE GENOMIC DNA]</scope>
    <source>
        <strain evidence="7 8">BE190</strain>
    </source>
</reference>
<dbReference type="Gene3D" id="3.50.50.100">
    <property type="match status" value="1"/>
</dbReference>
<comment type="similarity">
    <text evidence="2">Belongs to the NADH dehydrogenase family.</text>
</comment>
<keyword evidence="8" id="KW-1185">Reference proteome</keyword>
<keyword evidence="3" id="KW-0285">Flavoprotein</keyword>
<evidence type="ECO:0000256" key="2">
    <source>
        <dbReference type="ARBA" id="ARBA00005272"/>
    </source>
</evidence>
<comment type="caution">
    <text evidence="7">The sequence shown here is derived from an EMBL/GenBank/DDBJ whole genome shotgun (WGS) entry which is preliminary data.</text>
</comment>
<evidence type="ECO:0000259" key="6">
    <source>
        <dbReference type="Pfam" id="PF07992"/>
    </source>
</evidence>
<evidence type="ECO:0000256" key="1">
    <source>
        <dbReference type="ARBA" id="ARBA00001974"/>
    </source>
</evidence>
<dbReference type="InterPro" id="IPR023753">
    <property type="entry name" value="FAD/NAD-binding_dom"/>
</dbReference>
<keyword evidence="5" id="KW-0560">Oxidoreductase</keyword>
<dbReference type="PRINTS" id="PR00368">
    <property type="entry name" value="FADPNR"/>
</dbReference>
<dbReference type="SUPFAM" id="SSF51905">
    <property type="entry name" value="FAD/NAD(P)-binding domain"/>
    <property type="match status" value="1"/>
</dbReference>
<dbReference type="Proteomes" id="UP001253595">
    <property type="component" value="Unassembled WGS sequence"/>
</dbReference>
<comment type="cofactor">
    <cofactor evidence="1">
        <name>FAD</name>
        <dbReference type="ChEBI" id="CHEBI:57692"/>
    </cofactor>
</comment>
<dbReference type="EMBL" id="JAVDVX010000001">
    <property type="protein sequence ID" value="MDR7088064.1"/>
    <property type="molecule type" value="Genomic_DNA"/>
</dbReference>
<evidence type="ECO:0000313" key="8">
    <source>
        <dbReference type="Proteomes" id="UP001253595"/>
    </source>
</evidence>
<organism evidence="7 8">
    <name type="scientific">Cellvibrio fibrivorans</name>
    <dbReference type="NCBI Taxonomy" id="126350"/>
    <lineage>
        <taxon>Bacteria</taxon>
        <taxon>Pseudomonadati</taxon>
        <taxon>Pseudomonadota</taxon>
        <taxon>Gammaproteobacteria</taxon>
        <taxon>Cellvibrionales</taxon>
        <taxon>Cellvibrionaceae</taxon>
        <taxon>Cellvibrio</taxon>
    </lineage>
</organism>
<keyword evidence="4" id="KW-0274">FAD</keyword>
<dbReference type="PANTHER" id="PTHR42913">
    <property type="entry name" value="APOPTOSIS-INDUCING FACTOR 1"/>
    <property type="match status" value="1"/>
</dbReference>
<dbReference type="PANTHER" id="PTHR42913:SF3">
    <property type="entry name" value="64 KDA MITOCHONDRIAL NADH DEHYDROGENASE (EUROFUNG)"/>
    <property type="match status" value="1"/>
</dbReference>
<dbReference type="InterPro" id="IPR036188">
    <property type="entry name" value="FAD/NAD-bd_sf"/>
</dbReference>
<feature type="domain" description="FAD/NAD(P)-binding" evidence="6">
    <location>
        <begin position="11"/>
        <end position="342"/>
    </location>
</feature>
<name>A0ABU1US99_9GAMM</name>
<dbReference type="RefSeq" id="WP_310067222.1">
    <property type="nucleotide sequence ID" value="NZ_JAVDVX010000001.1"/>
</dbReference>
<dbReference type="Pfam" id="PF07992">
    <property type="entry name" value="Pyr_redox_2"/>
    <property type="match status" value="1"/>
</dbReference>
<evidence type="ECO:0000313" key="7">
    <source>
        <dbReference type="EMBL" id="MDR7088064.1"/>
    </source>
</evidence>
<evidence type="ECO:0000256" key="4">
    <source>
        <dbReference type="ARBA" id="ARBA00022827"/>
    </source>
</evidence>
<dbReference type="InterPro" id="IPR051169">
    <property type="entry name" value="NADH-Q_oxidoreductase"/>
</dbReference>
<gene>
    <name evidence="7" type="ORF">J2X05_000067</name>
</gene>
<evidence type="ECO:0000256" key="3">
    <source>
        <dbReference type="ARBA" id="ARBA00022630"/>
    </source>
</evidence>
<protein>
    <submittedName>
        <fullName evidence="7">NADH dehydrogenase</fullName>
    </submittedName>
</protein>
<dbReference type="PRINTS" id="PR00411">
    <property type="entry name" value="PNDRDTASEI"/>
</dbReference>
<evidence type="ECO:0000256" key="5">
    <source>
        <dbReference type="ARBA" id="ARBA00023002"/>
    </source>
</evidence>